<reference evidence="9 10" key="1">
    <citation type="journal article" date="2016" name="Int. J. Syst. Evol. Microbiol.">
        <title>Tessaracoccus flavus sp. nov., isolated from the drainage system of a lindane-producing factory.</title>
        <authorList>
            <person name="Kumari R."/>
            <person name="Singh P."/>
            <person name="Schumann P."/>
            <person name="Lal R."/>
        </authorList>
    </citation>
    <scope>NUCLEOTIDE SEQUENCE [LARGE SCALE GENOMIC DNA]</scope>
    <source>
        <strain evidence="9 10">RP1T</strain>
    </source>
</reference>
<evidence type="ECO:0000259" key="8">
    <source>
        <dbReference type="Pfam" id="PF01694"/>
    </source>
</evidence>
<dbReference type="SUPFAM" id="SSF144091">
    <property type="entry name" value="Rhomboid-like"/>
    <property type="match status" value="1"/>
</dbReference>
<evidence type="ECO:0000256" key="5">
    <source>
        <dbReference type="ARBA" id="ARBA00022989"/>
    </source>
</evidence>
<dbReference type="SUPFAM" id="SSF57845">
    <property type="entry name" value="B-box zinc-binding domain"/>
    <property type="match status" value="1"/>
</dbReference>
<dbReference type="GO" id="GO:0004252">
    <property type="term" value="F:serine-type endopeptidase activity"/>
    <property type="evidence" value="ECO:0007669"/>
    <property type="project" value="InterPro"/>
</dbReference>
<dbReference type="OrthoDB" id="9807874at2"/>
<dbReference type="InterPro" id="IPR035952">
    <property type="entry name" value="Rhomboid-like_sf"/>
</dbReference>
<organism evidence="9 10">
    <name type="scientific">Tessaracoccus flavus</name>
    <dbReference type="NCBI Taxonomy" id="1610493"/>
    <lineage>
        <taxon>Bacteria</taxon>
        <taxon>Bacillati</taxon>
        <taxon>Actinomycetota</taxon>
        <taxon>Actinomycetes</taxon>
        <taxon>Propionibacteriales</taxon>
        <taxon>Propionibacteriaceae</taxon>
        <taxon>Tessaracoccus</taxon>
    </lineage>
</organism>
<feature type="domain" description="B box-type" evidence="7">
    <location>
        <begin position="4"/>
        <end position="32"/>
    </location>
</feature>
<name>A0A1Q2CHZ9_9ACTN</name>
<dbReference type="AlphaFoldDB" id="A0A1Q2CHZ9"/>
<comment type="similarity">
    <text evidence="2">Belongs to the peptidase S54 family.</text>
</comment>
<dbReference type="RefSeq" id="WP_143028287.1">
    <property type="nucleotide sequence ID" value="NZ_CP019605.1"/>
</dbReference>
<dbReference type="PANTHER" id="PTHR43731">
    <property type="entry name" value="RHOMBOID PROTEASE"/>
    <property type="match status" value="1"/>
</dbReference>
<evidence type="ECO:0000256" key="6">
    <source>
        <dbReference type="ARBA" id="ARBA00023136"/>
    </source>
</evidence>
<dbReference type="EMBL" id="CP019605">
    <property type="protein sequence ID" value="AQP45737.1"/>
    <property type="molecule type" value="Genomic_DNA"/>
</dbReference>
<evidence type="ECO:0000259" key="7">
    <source>
        <dbReference type="Pfam" id="PF00643"/>
    </source>
</evidence>
<evidence type="ECO:0000256" key="3">
    <source>
        <dbReference type="ARBA" id="ARBA00022692"/>
    </source>
</evidence>
<dbReference type="InterPro" id="IPR000315">
    <property type="entry name" value="Znf_B-box"/>
</dbReference>
<evidence type="ECO:0000256" key="1">
    <source>
        <dbReference type="ARBA" id="ARBA00004141"/>
    </source>
</evidence>
<dbReference type="Proteomes" id="UP000188324">
    <property type="component" value="Chromosome"/>
</dbReference>
<dbReference type="KEGG" id="tfl:RPIT_13750"/>
<evidence type="ECO:0000256" key="2">
    <source>
        <dbReference type="ARBA" id="ARBA00009045"/>
    </source>
</evidence>
<keyword evidence="4" id="KW-0378">Hydrolase</keyword>
<dbReference type="Pfam" id="PF00643">
    <property type="entry name" value="zf-B_box"/>
    <property type="match status" value="1"/>
</dbReference>
<evidence type="ECO:0000256" key="4">
    <source>
        <dbReference type="ARBA" id="ARBA00022801"/>
    </source>
</evidence>
<keyword evidence="10" id="KW-1185">Reference proteome</keyword>
<dbReference type="Pfam" id="PF01694">
    <property type="entry name" value="Rhomboid"/>
    <property type="match status" value="1"/>
</dbReference>
<dbReference type="GO" id="GO:0016020">
    <property type="term" value="C:membrane"/>
    <property type="evidence" value="ECO:0007669"/>
    <property type="project" value="UniProtKB-SubCell"/>
</dbReference>
<feature type="domain" description="Peptidase S54 rhomboid" evidence="8">
    <location>
        <begin position="136"/>
        <end position="267"/>
    </location>
</feature>
<comment type="subcellular location">
    <subcellularLocation>
        <location evidence="1">Membrane</location>
        <topology evidence="1">Multi-pass membrane protein</topology>
    </subcellularLocation>
</comment>
<gene>
    <name evidence="9" type="ORF">RPIT_13750</name>
</gene>
<evidence type="ECO:0000313" key="10">
    <source>
        <dbReference type="Proteomes" id="UP000188324"/>
    </source>
</evidence>
<keyword evidence="6" id="KW-0472">Membrane</keyword>
<keyword evidence="3" id="KW-0812">Transmembrane</keyword>
<dbReference type="InterPro" id="IPR050925">
    <property type="entry name" value="Rhomboid_protease_S54"/>
</dbReference>
<dbReference type="InterPro" id="IPR022764">
    <property type="entry name" value="Peptidase_S54_rhomboid_dom"/>
</dbReference>
<accession>A0A1Q2CHZ9</accession>
<sequence length="300" mass="32186">MDDARACYRHPNQPTRITCQRCDRPICPQCMVPGSVGFQCPDCVSEGLKQTRQRSLPYGGTRVDNPKATSVVLIGMSVAVFLAVLATGGTWGTVFNWFSLTPLGRCEAGDAWLDLPAAASCAANGGTWVPGVASGAPWQLITSAFTHSQFLHIGFNMLIIYLLGPQIEQILGRARYLALYFVAALGGAAGVMLFSEWYTSTMGASGAVYGLMGAMLLLAMKHKGDVRGILTWLGLNVVLSFTWSGISWQGHLGGLLGGLAVAAILLYLPRERRATLQWPLIALVAVAFLALIAWRALQLV</sequence>
<protein>
    <submittedName>
        <fullName evidence="9">Uncharacterized protein</fullName>
    </submittedName>
</protein>
<proteinExistence type="inferred from homology"/>
<dbReference type="Gene3D" id="1.20.1540.10">
    <property type="entry name" value="Rhomboid-like"/>
    <property type="match status" value="1"/>
</dbReference>
<dbReference type="GO" id="GO:0008270">
    <property type="term" value="F:zinc ion binding"/>
    <property type="evidence" value="ECO:0007669"/>
    <property type="project" value="InterPro"/>
</dbReference>
<keyword evidence="5" id="KW-1133">Transmembrane helix</keyword>
<dbReference type="PANTHER" id="PTHR43731:SF14">
    <property type="entry name" value="PRESENILIN-ASSOCIATED RHOMBOID-LIKE PROTEIN, MITOCHONDRIAL"/>
    <property type="match status" value="1"/>
</dbReference>
<dbReference type="STRING" id="1610493.RPIT_13750"/>
<evidence type="ECO:0000313" key="9">
    <source>
        <dbReference type="EMBL" id="AQP45737.1"/>
    </source>
</evidence>